<gene>
    <name evidence="2" type="ORF">SAMN02799615_01415</name>
</gene>
<accession>A0A1I2C996</accession>
<proteinExistence type="predicted"/>
<feature type="domain" description="HDOD" evidence="1">
    <location>
        <begin position="90"/>
        <end position="279"/>
    </location>
</feature>
<dbReference type="EMBL" id="FONH01000003">
    <property type="protein sequence ID" value="SFE64906.1"/>
    <property type="molecule type" value="Genomic_DNA"/>
</dbReference>
<name>A0A1I2C996_9GAMM</name>
<keyword evidence="3" id="KW-1185">Reference proteome</keyword>
<dbReference type="Proteomes" id="UP000199477">
    <property type="component" value="Unassembled WGS sequence"/>
</dbReference>
<dbReference type="SUPFAM" id="SSF109604">
    <property type="entry name" value="HD-domain/PDEase-like"/>
    <property type="match status" value="1"/>
</dbReference>
<dbReference type="Pfam" id="PF08668">
    <property type="entry name" value="HDOD"/>
    <property type="match status" value="1"/>
</dbReference>
<dbReference type="PROSITE" id="PS51833">
    <property type="entry name" value="HDOD"/>
    <property type="match status" value="1"/>
</dbReference>
<dbReference type="RefSeq" id="WP_051548917.1">
    <property type="nucleotide sequence ID" value="NZ_FONH01000003.1"/>
</dbReference>
<dbReference type="InterPro" id="IPR013976">
    <property type="entry name" value="HDOD"/>
</dbReference>
<evidence type="ECO:0000313" key="3">
    <source>
        <dbReference type="Proteomes" id="UP000199477"/>
    </source>
</evidence>
<dbReference type="PANTHER" id="PTHR33525">
    <property type="match status" value="1"/>
</dbReference>
<organism evidence="2 3">
    <name type="scientific">Dyella marensis</name>
    <dbReference type="NCBI Taxonomy" id="500610"/>
    <lineage>
        <taxon>Bacteria</taxon>
        <taxon>Pseudomonadati</taxon>
        <taxon>Pseudomonadota</taxon>
        <taxon>Gammaproteobacteria</taxon>
        <taxon>Lysobacterales</taxon>
        <taxon>Rhodanobacteraceae</taxon>
        <taxon>Dyella</taxon>
    </lineage>
</organism>
<evidence type="ECO:0000313" key="2">
    <source>
        <dbReference type="EMBL" id="SFE64906.1"/>
    </source>
</evidence>
<dbReference type="PANTHER" id="PTHR33525:SF6">
    <property type="entry name" value="HDOD DOMAIN-CONTAINING PROTEIN"/>
    <property type="match status" value="1"/>
</dbReference>
<dbReference type="InterPro" id="IPR052340">
    <property type="entry name" value="RNase_Y/CdgJ"/>
</dbReference>
<dbReference type="AlphaFoldDB" id="A0A1I2C996"/>
<sequence>MYWLRRLFAPSPLPAPTPLVRAQFQRPARTPAAAPAPPPAAPAPELAMLAGRFQRFMLGLPDAQEGDNPHEAALLRRLQIVGERFDVRSLPRLPAVLPQLLHALKNDDVAGAELARLVGRDPMLVGEVMRVSRSIYYRTLHSIQSLQHAVVLLGQDGLRRVATQHMMKPILQASAGAHGLVAGQRLWDHAERCAHASAFLGKFAGCDPFEAYLAGIVSNTGTGAVIHLLSMEEIPSPETLSPFFLDGCAQLGASLTLRAARHWEMPGPVIQALLEHAEEEAPETMSPLGRTLHVAHYLSMAQLLRDHGVLDTMPDLSQAWPKRFAPAQVARCQQDLQHQFDAMPREKGC</sequence>
<dbReference type="STRING" id="500610.SAMN02799615_01415"/>
<evidence type="ECO:0000259" key="1">
    <source>
        <dbReference type="PROSITE" id="PS51833"/>
    </source>
</evidence>
<reference evidence="3" key="1">
    <citation type="submission" date="2016-10" db="EMBL/GenBank/DDBJ databases">
        <authorList>
            <person name="Varghese N."/>
            <person name="Submissions S."/>
        </authorList>
    </citation>
    <scope>NUCLEOTIDE SEQUENCE [LARGE SCALE GENOMIC DNA]</scope>
    <source>
        <strain evidence="3">UNC178MFTsu3.1</strain>
    </source>
</reference>
<dbReference type="Gene3D" id="1.10.3210.10">
    <property type="entry name" value="Hypothetical protein af1432"/>
    <property type="match status" value="1"/>
</dbReference>
<protein>
    <submittedName>
        <fullName evidence="2">HD-like signal output (HDOD) domain, no enzymatic activity</fullName>
    </submittedName>
</protein>